<reference evidence="1" key="1">
    <citation type="journal article" date="2014" name="PLoS ONE">
        <title>Transcriptome-Based Identification of ABC Transporters in the Western Tarnished Plant Bug Lygus hesperus.</title>
        <authorList>
            <person name="Hull J.J."/>
            <person name="Chaney K."/>
            <person name="Geib S.M."/>
            <person name="Fabrick J.A."/>
            <person name="Brent C.S."/>
            <person name="Walsh D."/>
            <person name="Lavine L.C."/>
        </authorList>
    </citation>
    <scope>NUCLEOTIDE SEQUENCE</scope>
</reference>
<evidence type="ECO:0000313" key="1">
    <source>
        <dbReference type="EMBL" id="JAF99245.1"/>
    </source>
</evidence>
<organism evidence="1">
    <name type="scientific">Lygus hesperus</name>
    <name type="common">Western plant bug</name>
    <dbReference type="NCBI Taxonomy" id="30085"/>
    <lineage>
        <taxon>Eukaryota</taxon>
        <taxon>Metazoa</taxon>
        <taxon>Ecdysozoa</taxon>
        <taxon>Arthropoda</taxon>
        <taxon>Hexapoda</taxon>
        <taxon>Insecta</taxon>
        <taxon>Pterygota</taxon>
        <taxon>Neoptera</taxon>
        <taxon>Paraneoptera</taxon>
        <taxon>Hemiptera</taxon>
        <taxon>Heteroptera</taxon>
        <taxon>Panheteroptera</taxon>
        <taxon>Cimicomorpha</taxon>
        <taxon>Miridae</taxon>
        <taxon>Mirini</taxon>
        <taxon>Lygus</taxon>
    </lineage>
</organism>
<gene>
    <name evidence="1" type="ORF">CM83_105652</name>
</gene>
<sequence length="116" mass="12543">PTINECVMLGSVVALIRDSSGDFKAVRMILDSGSQFSFITADCVSKLGLNLNRFHGSISGIGRVALDSHSPKGIVDCTIRSTTNEDNIFHTQAVVLPHITSDLPQSPIPASWRTKY</sequence>
<feature type="non-terminal residue" evidence="1">
    <location>
        <position position="116"/>
    </location>
</feature>
<dbReference type="EMBL" id="GBHO01044358">
    <property type="protein sequence ID" value="JAF99245.1"/>
    <property type="molecule type" value="Transcribed_RNA"/>
</dbReference>
<name>A0A0A9VVM3_LYGHE</name>
<accession>A0A0A9VVM3</accession>
<dbReference type="Gene3D" id="2.40.70.10">
    <property type="entry name" value="Acid Proteases"/>
    <property type="match status" value="1"/>
</dbReference>
<dbReference type="InterPro" id="IPR021109">
    <property type="entry name" value="Peptidase_aspartic_dom_sf"/>
</dbReference>
<reference evidence="1" key="2">
    <citation type="submission" date="2014-07" db="EMBL/GenBank/DDBJ databases">
        <authorList>
            <person name="Hull J."/>
        </authorList>
    </citation>
    <scope>NUCLEOTIDE SEQUENCE</scope>
</reference>
<proteinExistence type="predicted"/>
<dbReference type="AlphaFoldDB" id="A0A0A9VVM3"/>
<dbReference type="SUPFAM" id="SSF50630">
    <property type="entry name" value="Acid proteases"/>
    <property type="match status" value="1"/>
</dbReference>
<feature type="non-terminal residue" evidence="1">
    <location>
        <position position="1"/>
    </location>
</feature>
<protein>
    <submittedName>
        <fullName evidence="1">Uncharacterized protein C56F8.07</fullName>
    </submittedName>
</protein>